<protein>
    <submittedName>
        <fullName evidence="4">M6 family metalloprotease domain-containing protein</fullName>
    </submittedName>
</protein>
<evidence type="ECO:0000256" key="1">
    <source>
        <dbReference type="ARBA" id="ARBA00022670"/>
    </source>
</evidence>
<dbReference type="InterPro" id="IPR002884">
    <property type="entry name" value="P_dom"/>
</dbReference>
<proteinExistence type="predicted"/>
<evidence type="ECO:0000313" key="5">
    <source>
        <dbReference type="Proteomes" id="UP000599109"/>
    </source>
</evidence>
<accession>A0A937CTJ4</accession>
<reference evidence="4 5" key="1">
    <citation type="journal article" date="2017" name="Int. J. Syst. Evol. Microbiol.">
        <title>Ramlibacter monticola sp. nov., isolated from forest soil.</title>
        <authorList>
            <person name="Chaudhary D.K."/>
            <person name="Kim J."/>
        </authorList>
    </citation>
    <scope>NUCLEOTIDE SEQUENCE [LARGE SCALE GENOMIC DNA]</scope>
    <source>
        <strain evidence="4 5">KACC 19175</strain>
    </source>
</reference>
<name>A0A937CTJ4_9BURK</name>
<keyword evidence="4" id="KW-0482">Metalloprotease</keyword>
<dbReference type="PANTHER" id="PTHR41775:SF1">
    <property type="entry name" value="PEPTIDASE M6-LIKE DOMAIN-CONTAINING PROTEIN"/>
    <property type="match status" value="1"/>
</dbReference>
<dbReference type="EMBL" id="JAEQNE010000003">
    <property type="protein sequence ID" value="MBL0392356.1"/>
    <property type="molecule type" value="Genomic_DNA"/>
</dbReference>
<dbReference type="Gene3D" id="2.60.120.260">
    <property type="entry name" value="Galactose-binding domain-like"/>
    <property type="match status" value="2"/>
</dbReference>
<comment type="caution">
    <text evidence="4">The sequence shown here is derived from an EMBL/GenBank/DDBJ whole genome shotgun (WGS) entry which is preliminary data.</text>
</comment>
<keyword evidence="5" id="KW-1185">Reference proteome</keyword>
<dbReference type="PANTHER" id="PTHR41775">
    <property type="entry name" value="SECRETED PROTEIN-RELATED"/>
    <property type="match status" value="1"/>
</dbReference>
<dbReference type="GO" id="GO:0004252">
    <property type="term" value="F:serine-type endopeptidase activity"/>
    <property type="evidence" value="ECO:0007669"/>
    <property type="project" value="InterPro"/>
</dbReference>
<dbReference type="InterPro" id="IPR008757">
    <property type="entry name" value="Peptidase_M6-like_domain"/>
</dbReference>
<dbReference type="NCBIfam" id="TIGR03296">
    <property type="entry name" value="M6dom_TIGR03296"/>
    <property type="match status" value="1"/>
</dbReference>
<keyword evidence="2" id="KW-0378">Hydrolase</keyword>
<gene>
    <name evidence="4" type="ORF">JJ685_14550</name>
</gene>
<dbReference type="GO" id="GO:0008237">
    <property type="term" value="F:metallopeptidase activity"/>
    <property type="evidence" value="ECO:0007669"/>
    <property type="project" value="UniProtKB-KW"/>
</dbReference>
<feature type="domain" description="P/Homo B" evidence="3">
    <location>
        <begin position="506"/>
        <end position="638"/>
    </location>
</feature>
<sequence>MPSAFSGRVFDFTQPDGTPIRLRGWGNQFHAVFETLQGHTVVKDPASGFFRVAALSADGQSLQPTNVPAHAPAGAVAGMPRGLRVPHAAALAALSTSPLARTRQRWEERREERRQALRALRSAAAAGGPLLAPPRRETVGDYLGLCLLIDFSDAPATIQREEVERFCNQSGYNGFGNHGSVHDYFLDNSIGRCRYTSQVLPYYRAQHPKTHYTDPSVPYPQRAIELIQEALAHHQALGTNFSGLTADDKGFIYAINVYYAGPVTNNWSEGLWPHSHHLTSARQLAPGRSAFDYQFTAMGSELELGTFCHENGHMLCDYPDLYDYGYESSGVGAFCLMGSGNNRDEKNPISICAYLKRLAGWANTIQQLEHDRVVSLAAGTNDFAIFPRNGREYFILENRQRANRDAALPDEGLAIWHVDEDGDNSNQEMTAAKHYEISLEQADGLFQLERVRGTDGDANDLYAGSAASFSDASTPDSRWWSGASSNLIIDRISASGPTMSFRVRTSDVETPSALLTKKSTPARAIPDDDLEGISDRIVVDEDVQISAVRVDVDITHTYRGDLQVMLATPWGSEIELKPQGSGGSADNLKASYDAAAVPALATLRAHGSKGPWTLTVRDRAQADTGRLNAWSLQIASVDVPVDQVELSESPGAAIPDHPAPGIERTLNVAQEFTVGSVEVDVDIAHSWVGDLRLTLVSPGGKQALLQDQIGGGQRTLTRTFAAANTPSLAGLAGQQARGGWKLKVQDEVARDDGKLKSWKLRVRRG</sequence>
<evidence type="ECO:0000259" key="3">
    <source>
        <dbReference type="PROSITE" id="PS51829"/>
    </source>
</evidence>
<dbReference type="RefSeq" id="WP_201674987.1">
    <property type="nucleotide sequence ID" value="NZ_JAEQNE010000003.1"/>
</dbReference>
<dbReference type="Pfam" id="PF01483">
    <property type="entry name" value="P_proprotein"/>
    <property type="match status" value="2"/>
</dbReference>
<dbReference type="Proteomes" id="UP000599109">
    <property type="component" value="Unassembled WGS sequence"/>
</dbReference>
<dbReference type="SUPFAM" id="SSF49785">
    <property type="entry name" value="Galactose-binding domain-like"/>
    <property type="match status" value="2"/>
</dbReference>
<dbReference type="GO" id="GO:0006508">
    <property type="term" value="P:proteolysis"/>
    <property type="evidence" value="ECO:0007669"/>
    <property type="project" value="UniProtKB-KW"/>
</dbReference>
<dbReference type="AlphaFoldDB" id="A0A937CTJ4"/>
<organism evidence="4 5">
    <name type="scientific">Ramlibacter monticola</name>
    <dbReference type="NCBI Taxonomy" id="1926872"/>
    <lineage>
        <taxon>Bacteria</taxon>
        <taxon>Pseudomonadati</taxon>
        <taxon>Pseudomonadota</taxon>
        <taxon>Betaproteobacteria</taxon>
        <taxon>Burkholderiales</taxon>
        <taxon>Comamonadaceae</taxon>
        <taxon>Ramlibacter</taxon>
    </lineage>
</organism>
<evidence type="ECO:0000313" key="4">
    <source>
        <dbReference type="EMBL" id="MBL0392356.1"/>
    </source>
</evidence>
<keyword evidence="1" id="KW-0645">Protease</keyword>
<evidence type="ECO:0000256" key="2">
    <source>
        <dbReference type="ARBA" id="ARBA00022801"/>
    </source>
</evidence>
<dbReference type="PROSITE" id="PS51829">
    <property type="entry name" value="P_HOMO_B"/>
    <property type="match status" value="2"/>
</dbReference>
<feature type="domain" description="P/Homo B" evidence="3">
    <location>
        <begin position="639"/>
        <end position="765"/>
    </location>
</feature>
<dbReference type="InterPro" id="IPR008979">
    <property type="entry name" value="Galactose-bd-like_sf"/>
</dbReference>